<reference evidence="4 5" key="1">
    <citation type="journal article" date="2024" name="Science">
        <title>Giant polyketide synthase enzymes in the biosynthesis of giant marine polyether toxins.</title>
        <authorList>
            <person name="Fallon T.R."/>
            <person name="Shende V.V."/>
            <person name="Wierzbicki I.H."/>
            <person name="Pendleton A.L."/>
            <person name="Watervoot N.F."/>
            <person name="Auber R.P."/>
            <person name="Gonzalez D.J."/>
            <person name="Wisecaver J.H."/>
            <person name="Moore B.S."/>
        </authorList>
    </citation>
    <scope>NUCLEOTIDE SEQUENCE [LARGE SCALE GENOMIC DNA]</scope>
    <source>
        <strain evidence="4 5">12B1</strain>
    </source>
</reference>
<evidence type="ECO:0000313" key="5">
    <source>
        <dbReference type="Proteomes" id="UP001515480"/>
    </source>
</evidence>
<keyword evidence="1" id="KW-0175">Coiled coil</keyword>
<keyword evidence="3" id="KW-0472">Membrane</keyword>
<proteinExistence type="predicted"/>
<keyword evidence="3" id="KW-1133">Transmembrane helix</keyword>
<evidence type="ECO:0008006" key="6">
    <source>
        <dbReference type="Google" id="ProtNLM"/>
    </source>
</evidence>
<evidence type="ECO:0000256" key="2">
    <source>
        <dbReference type="SAM" id="MobiDB-lite"/>
    </source>
</evidence>
<gene>
    <name evidence="4" type="ORF">AB1Y20_016400</name>
</gene>
<feature type="coiled-coil region" evidence="1">
    <location>
        <begin position="381"/>
        <end position="415"/>
    </location>
</feature>
<accession>A0AB34IF39</accession>
<dbReference type="EMBL" id="JBGBPQ010000029">
    <property type="protein sequence ID" value="KAL1496446.1"/>
    <property type="molecule type" value="Genomic_DNA"/>
</dbReference>
<feature type="region of interest" description="Disordered" evidence="2">
    <location>
        <begin position="429"/>
        <end position="461"/>
    </location>
</feature>
<protein>
    <recommendedName>
        <fullName evidence="6">Protein brambleberry</fullName>
    </recommendedName>
</protein>
<feature type="region of interest" description="Disordered" evidence="2">
    <location>
        <begin position="519"/>
        <end position="555"/>
    </location>
</feature>
<dbReference type="InterPro" id="IPR040346">
    <property type="entry name" value="GEX1/Brambleberry"/>
</dbReference>
<sequence>MVITRCDFVWLAGAMLFRLLLVVYTPMAYSSTFQFDSMATVRAEAGKQHIEELLHDKSAHKSCWATAVENLRMGCRQMDDIERSRLAVQFANCHLQKSGLQTYACTSEMDVAACTSPMVDSPSGLAYSTYTLFYSHAESMCFYLQSTAFQQATEHAVQSLHAGAQQAASQLMLLQAQAGDIVGSTATILNEQHAAAEAAAKLLKGQQLAAMELESLQSSQAEAFAKSEALVSLLSSQSREAMQELKQETEALSSKQRVLVGGLDQLLSAQNIIFGEFMDMKTIVFYTCTVLLALALTSTPRTASARLHIFAIMTINAFIEKFLVSIVFTSPSTATEVQSAHAWLWSCRRLACCVGLIALVHALLFHKDLAKRTLTAIDELKLLHRESSDGLQAKLEQLEKEATRASERASAAHVRHLARQATHSAAIRARARTSMSPPVHRRDESVRQCVASSDSQVSDTSHDIRVKHEIDEKGMSFSRPLGSGLGSEEVRSCSPIRDLMTGDLKYVADFAEDCRVQAPSQCTPKAKARRSSSSSACDTPLRRSARIAKKSDTPT</sequence>
<keyword evidence="5" id="KW-1185">Reference proteome</keyword>
<feature type="transmembrane region" description="Helical" evidence="3">
    <location>
        <begin position="280"/>
        <end position="297"/>
    </location>
</feature>
<evidence type="ECO:0000313" key="4">
    <source>
        <dbReference type="EMBL" id="KAL1496446.1"/>
    </source>
</evidence>
<evidence type="ECO:0000256" key="3">
    <source>
        <dbReference type="SAM" id="Phobius"/>
    </source>
</evidence>
<dbReference type="Proteomes" id="UP001515480">
    <property type="component" value="Unassembled WGS sequence"/>
</dbReference>
<feature type="compositionally biased region" description="Polar residues" evidence="2">
    <location>
        <begin position="450"/>
        <end position="459"/>
    </location>
</feature>
<feature type="transmembrane region" description="Helical" evidence="3">
    <location>
        <begin position="309"/>
        <end position="330"/>
    </location>
</feature>
<dbReference type="PANTHER" id="PTHR33538:SF2">
    <property type="entry name" value="PROTEIN GAMETE EXPRESSED 1"/>
    <property type="match status" value="1"/>
</dbReference>
<keyword evidence="3" id="KW-0812">Transmembrane</keyword>
<comment type="caution">
    <text evidence="4">The sequence shown here is derived from an EMBL/GenBank/DDBJ whole genome shotgun (WGS) entry which is preliminary data.</text>
</comment>
<dbReference type="AlphaFoldDB" id="A0AB34IF39"/>
<evidence type="ECO:0000256" key="1">
    <source>
        <dbReference type="SAM" id="Coils"/>
    </source>
</evidence>
<name>A0AB34IF39_PRYPA</name>
<organism evidence="4 5">
    <name type="scientific">Prymnesium parvum</name>
    <name type="common">Toxic golden alga</name>
    <dbReference type="NCBI Taxonomy" id="97485"/>
    <lineage>
        <taxon>Eukaryota</taxon>
        <taxon>Haptista</taxon>
        <taxon>Haptophyta</taxon>
        <taxon>Prymnesiophyceae</taxon>
        <taxon>Prymnesiales</taxon>
        <taxon>Prymnesiaceae</taxon>
        <taxon>Prymnesium</taxon>
    </lineage>
</organism>
<feature type="transmembrane region" description="Helical" evidence="3">
    <location>
        <begin position="342"/>
        <end position="365"/>
    </location>
</feature>
<feature type="transmembrane region" description="Helical" evidence="3">
    <location>
        <begin position="7"/>
        <end position="29"/>
    </location>
</feature>
<dbReference type="PANTHER" id="PTHR33538">
    <property type="entry name" value="PROTEIN GAMETE EXPRESSED 1"/>
    <property type="match status" value="1"/>
</dbReference>